<feature type="domain" description="Alpha-D-phosphohexomutase C-terminal" evidence="8">
    <location>
        <begin position="459"/>
        <end position="499"/>
    </location>
</feature>
<evidence type="ECO:0000259" key="10">
    <source>
        <dbReference type="Pfam" id="PF02879"/>
    </source>
</evidence>
<evidence type="ECO:0000313" key="13">
    <source>
        <dbReference type="Proteomes" id="UP000024329"/>
    </source>
</evidence>
<dbReference type="InterPro" id="IPR036900">
    <property type="entry name" value="A-D-PHexomutase_C_sf"/>
</dbReference>
<comment type="cofactor">
    <cofactor evidence="1">
        <name>Mg(2+)</name>
        <dbReference type="ChEBI" id="CHEBI:18420"/>
    </cofactor>
</comment>
<dbReference type="InterPro" id="IPR005845">
    <property type="entry name" value="A-D-PHexomutase_a/b/a-II"/>
</dbReference>
<dbReference type="GO" id="GO:0005829">
    <property type="term" value="C:cytosol"/>
    <property type="evidence" value="ECO:0007669"/>
    <property type="project" value="TreeGrafter"/>
</dbReference>
<dbReference type="PANTHER" id="PTHR42946:SF1">
    <property type="entry name" value="PHOSPHOGLUCOMUTASE (ALPHA-D-GLUCOSE-1,6-BISPHOSPHATE-DEPENDENT)"/>
    <property type="match status" value="1"/>
</dbReference>
<organism evidence="12 13">
    <name type="scientific">Novosphingobium resinovorum</name>
    <dbReference type="NCBI Taxonomy" id="158500"/>
    <lineage>
        <taxon>Bacteria</taxon>
        <taxon>Pseudomonadati</taxon>
        <taxon>Pseudomonadota</taxon>
        <taxon>Alphaproteobacteria</taxon>
        <taxon>Sphingomonadales</taxon>
        <taxon>Sphingomonadaceae</taxon>
        <taxon>Novosphingobium</taxon>
    </lineage>
</organism>
<comment type="caution">
    <text evidence="12">The sequence shown here is derived from an EMBL/GenBank/DDBJ whole genome shotgun (WGS) entry which is preliminary data.</text>
</comment>
<evidence type="ECO:0000259" key="11">
    <source>
        <dbReference type="Pfam" id="PF02880"/>
    </source>
</evidence>
<dbReference type="GO" id="GO:0004615">
    <property type="term" value="F:phosphomannomutase activity"/>
    <property type="evidence" value="ECO:0007669"/>
    <property type="project" value="TreeGrafter"/>
</dbReference>
<dbReference type="GO" id="GO:0005975">
    <property type="term" value="P:carbohydrate metabolic process"/>
    <property type="evidence" value="ECO:0007669"/>
    <property type="project" value="InterPro"/>
</dbReference>
<reference evidence="12 13" key="1">
    <citation type="submission" date="2014-03" db="EMBL/GenBank/DDBJ databases">
        <title>Whole genome sequence of Novosphingobium resinovorum KF1.</title>
        <authorList>
            <person name="Gan H.M."/>
            <person name="Gan H.Y."/>
            <person name="Chew T.H."/>
            <person name="Savka M.A."/>
        </authorList>
    </citation>
    <scope>NUCLEOTIDE SEQUENCE [LARGE SCALE GENOMIC DNA]</scope>
    <source>
        <strain evidence="12 13">KF1</strain>
    </source>
</reference>
<accession>A0A031JPH8</accession>
<dbReference type="Proteomes" id="UP000024329">
    <property type="component" value="Unassembled WGS sequence"/>
</dbReference>
<dbReference type="GO" id="GO:0006048">
    <property type="term" value="P:UDP-N-acetylglucosamine biosynthetic process"/>
    <property type="evidence" value="ECO:0007669"/>
    <property type="project" value="TreeGrafter"/>
</dbReference>
<sequence length="518" mass="54461">MNALPNDMKVDDSPPSEGAALKSVRTLMTQSGVPFGTSGIRGPVSAMTDALCFAYTSAFLQYLRSIDEFAPGQPVALAGDLRPSTPRIVQACAAAVRAAGGVVVNCGLVPTPALAYYALGRKMPSIMVTGSHIPADRNGIKFYRPTGEVLKSDEAGILEQRVSPDDSLFDASGALLSAEPLPPTVEINSAYRDRYVGFFGADALKGMTVGVYQHSAVGRDVLVSVLEALGAIVLPFGRSETFVPVDTEAIRDEDIILAHAWANDHTVDAIVSTDGDSDRPLVADAQGTWLRGDITALLCARALGADRVVTPVSSNSAAELSRAFVAVRRTRIGSPYVIAAMQEEIAADPGAIVCGYEANGGVLLGSTVLDGDHPLDALPTRDAVLPIVSVLAAARRSSVAELVASLPQRATHSDRLPDVAPAQSAALLGWLREGSAEEQRARIETCFGTIGGQVVEIDTTDGLRVTFDRGVVIHLRASGNAPELRCYTEATTAAAAEDLSRCALIILRDELLPLSHPD</sequence>
<dbReference type="SUPFAM" id="SSF53738">
    <property type="entry name" value="Phosphoglucomutase, first 3 domains"/>
    <property type="match status" value="3"/>
</dbReference>
<dbReference type="PATRIC" id="fig|158500.4.peg.4470"/>
<dbReference type="PANTHER" id="PTHR42946">
    <property type="entry name" value="PHOSPHOHEXOSE MUTASE"/>
    <property type="match status" value="1"/>
</dbReference>
<dbReference type="InterPro" id="IPR005844">
    <property type="entry name" value="A-D-PHexomutase_a/b/a-I"/>
</dbReference>
<dbReference type="InterPro" id="IPR050060">
    <property type="entry name" value="Phosphoglucosamine_mutase"/>
</dbReference>
<keyword evidence="6" id="KW-0413">Isomerase</keyword>
<dbReference type="PROSITE" id="PS00710">
    <property type="entry name" value="PGM_PMM"/>
    <property type="match status" value="1"/>
</dbReference>
<name>A0A031JPH8_9SPHN</name>
<dbReference type="InterPro" id="IPR016066">
    <property type="entry name" value="A-D-PHexomutase_CS"/>
</dbReference>
<dbReference type="AlphaFoldDB" id="A0A031JPH8"/>
<feature type="domain" description="Alpha-D-phosphohexomutase alpha/beta/alpha" evidence="11">
    <location>
        <begin position="292"/>
        <end position="408"/>
    </location>
</feature>
<dbReference type="RefSeq" id="WP_081799163.1">
    <property type="nucleotide sequence ID" value="NZ_JFYZ01000034.1"/>
</dbReference>
<dbReference type="GO" id="GO:0008966">
    <property type="term" value="F:phosphoglucosamine mutase activity"/>
    <property type="evidence" value="ECO:0007669"/>
    <property type="project" value="TreeGrafter"/>
</dbReference>
<dbReference type="GO" id="GO:0000287">
    <property type="term" value="F:magnesium ion binding"/>
    <property type="evidence" value="ECO:0007669"/>
    <property type="project" value="InterPro"/>
</dbReference>
<evidence type="ECO:0000313" key="12">
    <source>
        <dbReference type="EMBL" id="EZP77075.1"/>
    </source>
</evidence>
<dbReference type="GO" id="GO:0009252">
    <property type="term" value="P:peptidoglycan biosynthetic process"/>
    <property type="evidence" value="ECO:0007669"/>
    <property type="project" value="TreeGrafter"/>
</dbReference>
<dbReference type="Gene3D" id="3.30.310.50">
    <property type="entry name" value="Alpha-D-phosphohexomutase, C-terminal domain"/>
    <property type="match status" value="1"/>
</dbReference>
<evidence type="ECO:0000259" key="8">
    <source>
        <dbReference type="Pfam" id="PF00408"/>
    </source>
</evidence>
<dbReference type="Gene3D" id="3.40.120.10">
    <property type="entry name" value="Alpha-D-Glucose-1,6-Bisphosphate, subunit A, domain 3"/>
    <property type="match status" value="3"/>
</dbReference>
<dbReference type="CDD" id="cd03088">
    <property type="entry name" value="ManB"/>
    <property type="match status" value="1"/>
</dbReference>
<protein>
    <submittedName>
        <fullName evidence="12">Phosphoglucomutase/phosphomannomutase alpha/beta/subunit</fullName>
    </submittedName>
</protein>
<gene>
    <name evidence="12" type="ORF">BV97_04400</name>
</gene>
<evidence type="ECO:0000259" key="9">
    <source>
        <dbReference type="Pfam" id="PF02878"/>
    </source>
</evidence>
<feature type="domain" description="Alpha-D-phosphohexomutase alpha/beta/alpha" evidence="9">
    <location>
        <begin position="35"/>
        <end position="162"/>
    </location>
</feature>
<dbReference type="Pfam" id="PF00408">
    <property type="entry name" value="PGM_PMM_IV"/>
    <property type="match status" value="1"/>
</dbReference>
<dbReference type="eggNOG" id="COG1109">
    <property type="taxonomic scope" value="Bacteria"/>
</dbReference>
<dbReference type="InterPro" id="IPR005846">
    <property type="entry name" value="A-D-PHexomutase_a/b/a-III"/>
</dbReference>
<proteinExistence type="inferred from homology"/>
<dbReference type="EMBL" id="JFYZ01000034">
    <property type="protein sequence ID" value="EZP77075.1"/>
    <property type="molecule type" value="Genomic_DNA"/>
</dbReference>
<dbReference type="Pfam" id="PF02880">
    <property type="entry name" value="PGM_PMM_III"/>
    <property type="match status" value="1"/>
</dbReference>
<keyword evidence="4 7" id="KW-0479">Metal-binding</keyword>
<evidence type="ECO:0000256" key="3">
    <source>
        <dbReference type="ARBA" id="ARBA00022553"/>
    </source>
</evidence>
<feature type="domain" description="Alpha-D-phosphohexomutase alpha/beta/alpha" evidence="10">
    <location>
        <begin position="190"/>
        <end position="287"/>
    </location>
</feature>
<evidence type="ECO:0000256" key="5">
    <source>
        <dbReference type="ARBA" id="ARBA00022842"/>
    </source>
</evidence>
<evidence type="ECO:0000256" key="1">
    <source>
        <dbReference type="ARBA" id="ARBA00001946"/>
    </source>
</evidence>
<dbReference type="Pfam" id="PF02879">
    <property type="entry name" value="PGM_PMM_II"/>
    <property type="match status" value="1"/>
</dbReference>
<evidence type="ECO:0000256" key="4">
    <source>
        <dbReference type="ARBA" id="ARBA00022723"/>
    </source>
</evidence>
<evidence type="ECO:0000256" key="6">
    <source>
        <dbReference type="ARBA" id="ARBA00023235"/>
    </source>
</evidence>
<evidence type="ECO:0000256" key="2">
    <source>
        <dbReference type="ARBA" id="ARBA00010231"/>
    </source>
</evidence>
<dbReference type="SUPFAM" id="SSF55957">
    <property type="entry name" value="Phosphoglucomutase, C-terminal domain"/>
    <property type="match status" value="1"/>
</dbReference>
<keyword evidence="5 7" id="KW-0460">Magnesium</keyword>
<dbReference type="InterPro" id="IPR005843">
    <property type="entry name" value="A-D-PHexomutase_C"/>
</dbReference>
<evidence type="ECO:0000256" key="7">
    <source>
        <dbReference type="RuleBase" id="RU004326"/>
    </source>
</evidence>
<keyword evidence="3" id="KW-0597">Phosphoprotein</keyword>
<comment type="similarity">
    <text evidence="2 7">Belongs to the phosphohexose mutase family.</text>
</comment>
<dbReference type="Pfam" id="PF02878">
    <property type="entry name" value="PGM_PMM_I"/>
    <property type="match status" value="1"/>
</dbReference>
<dbReference type="InterPro" id="IPR016055">
    <property type="entry name" value="A-D-PHexomutase_a/b/a-I/II/III"/>
</dbReference>